<evidence type="ECO:0000313" key="3">
    <source>
        <dbReference type="Proteomes" id="UP000515703"/>
    </source>
</evidence>
<dbReference type="SUPFAM" id="SSF51658">
    <property type="entry name" value="Xylose isomerase-like"/>
    <property type="match status" value="1"/>
</dbReference>
<dbReference type="PANTHER" id="PTHR12110">
    <property type="entry name" value="HYDROXYPYRUVATE ISOMERASE"/>
    <property type="match status" value="1"/>
</dbReference>
<reference evidence="2 3" key="2">
    <citation type="submission" date="2020-08" db="EMBL/GenBank/DDBJ databases">
        <authorList>
            <person name="Ueki A."/>
            <person name="Tonouchi A."/>
        </authorList>
    </citation>
    <scope>NUCLEOTIDE SEQUENCE [LARGE SCALE GENOMIC DNA]</scope>
    <source>
        <strain evidence="2 3">CTTW</strain>
    </source>
</reference>
<dbReference type="InterPro" id="IPR013022">
    <property type="entry name" value="Xyl_isomerase-like_TIM-brl"/>
</dbReference>
<gene>
    <name evidence="2" type="ORF">bsdcttw_16310</name>
</gene>
<organism evidence="2 3">
    <name type="scientific">Anaerocolumna chitinilytica</name>
    <dbReference type="NCBI Taxonomy" id="1727145"/>
    <lineage>
        <taxon>Bacteria</taxon>
        <taxon>Bacillati</taxon>
        <taxon>Bacillota</taxon>
        <taxon>Clostridia</taxon>
        <taxon>Lachnospirales</taxon>
        <taxon>Lachnospiraceae</taxon>
        <taxon>Anaerocolumna</taxon>
    </lineage>
</organism>
<evidence type="ECO:0000313" key="2">
    <source>
        <dbReference type="EMBL" id="BCJ98590.1"/>
    </source>
</evidence>
<dbReference type="Pfam" id="PF01261">
    <property type="entry name" value="AP_endonuc_2"/>
    <property type="match status" value="1"/>
</dbReference>
<dbReference type="KEGG" id="acht:bsdcttw_16310"/>
<sequence>MYDFPIGVMLDSFKLSTKNAIEKAALLGAKGLQMYATSGEYSPEALTGSKRKELLDMVKSNGLIFSALCGDLGHGFGSKEKNPELIEKSKRIMELAKDLETDIITTHIGVIPADKNHERYKIMQEACYTLSRYADSMNGHFAIETGPEIAVTLKEFLDGLNSKGVAVNLDPANFVMVTGDDPVKAVYTLKDYIVHTHAKDGRRLQIKDPEIIYKIKEEVISDIPQYDFLSQETNQPFIELPLGEGDVKFKDYLKALDDIGYRGFLTIEREVGDNPEEDIKNAVTFLNRMKSL</sequence>
<keyword evidence="3" id="KW-1185">Reference proteome</keyword>
<dbReference type="InterPro" id="IPR036237">
    <property type="entry name" value="Xyl_isomerase-like_sf"/>
</dbReference>
<reference evidence="2 3" key="1">
    <citation type="submission" date="2020-08" db="EMBL/GenBank/DDBJ databases">
        <title>Draft genome sequencing of an Anaerocolumna strain isolated from anoxic soil subjected to BSD treatment.</title>
        <authorList>
            <person name="Uek A."/>
            <person name="Tonouchi A."/>
        </authorList>
    </citation>
    <scope>NUCLEOTIDE SEQUENCE [LARGE SCALE GENOMIC DNA]</scope>
    <source>
        <strain evidence="2 3">CTTW</strain>
    </source>
</reference>
<proteinExistence type="predicted"/>
<accession>A0A7I8DJQ6</accession>
<protein>
    <recommendedName>
        <fullName evidence="1">Xylose isomerase-like TIM barrel domain-containing protein</fullName>
    </recommendedName>
</protein>
<dbReference type="RefSeq" id="WP_197979833.1">
    <property type="nucleotide sequence ID" value="NZ_AP023368.1"/>
</dbReference>
<dbReference type="EMBL" id="AP023368">
    <property type="protein sequence ID" value="BCJ98590.1"/>
    <property type="molecule type" value="Genomic_DNA"/>
</dbReference>
<dbReference type="Proteomes" id="UP000515703">
    <property type="component" value="Chromosome"/>
</dbReference>
<name>A0A7I8DJQ6_9FIRM</name>
<evidence type="ECO:0000259" key="1">
    <source>
        <dbReference type="Pfam" id="PF01261"/>
    </source>
</evidence>
<dbReference type="Gene3D" id="3.20.20.150">
    <property type="entry name" value="Divalent-metal-dependent TIM barrel enzymes"/>
    <property type="match status" value="1"/>
</dbReference>
<dbReference type="InterPro" id="IPR050312">
    <property type="entry name" value="IolE/XylAMocC-like"/>
</dbReference>
<feature type="domain" description="Xylose isomerase-like TIM barrel" evidence="1">
    <location>
        <begin position="21"/>
        <end position="288"/>
    </location>
</feature>
<dbReference type="AlphaFoldDB" id="A0A7I8DJQ6"/>